<dbReference type="GO" id="GO:0016323">
    <property type="term" value="C:basolateral plasma membrane"/>
    <property type="evidence" value="ECO:0007669"/>
    <property type="project" value="TreeGrafter"/>
</dbReference>
<gene>
    <name evidence="11" type="primary">DLG1</name>
</gene>
<proteinExistence type="inferred from homology"/>
<dbReference type="GO" id="GO:0031594">
    <property type="term" value="C:neuromuscular junction"/>
    <property type="evidence" value="ECO:0007669"/>
    <property type="project" value="InterPro"/>
</dbReference>
<dbReference type="PANTHER" id="PTHR23119">
    <property type="entry name" value="DISCS LARGE"/>
    <property type="match status" value="1"/>
</dbReference>
<dbReference type="InterPro" id="IPR050614">
    <property type="entry name" value="Synaptic_Scaffolding_LAP-MAGUK"/>
</dbReference>
<dbReference type="Ensembl" id="ENSPNAT00000029285.2">
    <property type="protein sequence ID" value="ENSPNAP00000019400.2"/>
    <property type="gene ID" value="ENSPNAG00000026060.2"/>
</dbReference>
<dbReference type="CDD" id="cd06795">
    <property type="entry name" value="PDZ3_Dlg1-2-4-like"/>
    <property type="match status" value="1"/>
</dbReference>
<dbReference type="InterPro" id="IPR036034">
    <property type="entry name" value="PDZ_sf"/>
</dbReference>
<dbReference type="SMART" id="SM00072">
    <property type="entry name" value="GuKc"/>
    <property type="match status" value="1"/>
</dbReference>
<dbReference type="Gene3D" id="2.30.42.10">
    <property type="match status" value="3"/>
</dbReference>
<dbReference type="Pfam" id="PF00595">
    <property type="entry name" value="PDZ"/>
    <property type="match status" value="3"/>
</dbReference>
<dbReference type="FunFam" id="2.30.42.10:FF:000001">
    <property type="entry name" value="Disks large homolog 1 isoform 2"/>
    <property type="match status" value="1"/>
</dbReference>
<accession>A0A3B4D7B6</accession>
<dbReference type="GO" id="GO:0043005">
    <property type="term" value="C:neuron projection"/>
    <property type="evidence" value="ECO:0007669"/>
    <property type="project" value="InterPro"/>
</dbReference>
<dbReference type="SUPFAM" id="SSF50044">
    <property type="entry name" value="SH3-domain"/>
    <property type="match status" value="1"/>
</dbReference>
<dbReference type="InterPro" id="IPR020590">
    <property type="entry name" value="Guanylate_kinase_CS"/>
</dbReference>
<feature type="domain" description="Guanylate kinase-like" evidence="9">
    <location>
        <begin position="637"/>
        <end position="812"/>
    </location>
</feature>
<dbReference type="InterPro" id="IPR027417">
    <property type="entry name" value="P-loop_NTPase"/>
</dbReference>
<keyword evidence="12" id="KW-1185">Reference proteome</keyword>
<comment type="similarity">
    <text evidence="2">Belongs to the MAGUK family.</text>
</comment>
<evidence type="ECO:0000256" key="7">
    <source>
        <dbReference type="SAM" id="MobiDB-lite"/>
    </source>
</evidence>
<dbReference type="InterPro" id="IPR019583">
    <property type="entry name" value="DLG1-4_PDZ_assoc"/>
</dbReference>
<dbReference type="GO" id="GO:0098839">
    <property type="term" value="C:postsynaptic density membrane"/>
    <property type="evidence" value="ECO:0007669"/>
    <property type="project" value="TreeGrafter"/>
</dbReference>
<feature type="domain" description="SH3" evidence="8">
    <location>
        <begin position="479"/>
        <end position="549"/>
    </location>
</feature>
<feature type="domain" description="PDZ" evidence="10">
    <location>
        <begin position="215"/>
        <end position="302"/>
    </location>
</feature>
<dbReference type="PIRSF" id="PIRSF001741">
    <property type="entry name" value="MAGUK_DLGH"/>
    <property type="match status" value="1"/>
</dbReference>
<dbReference type="GeneTree" id="ENSGT00940000164867"/>
<sequence>MNYIFGNSTLYPRGGRANTATGHGAPGPKQRQWAKRSSSEDLPSSSSRWQQLLTFFTRRNAFSDCITAGAGQQADAVPPPAPIIPVIPISPVPADTTVIPAPTSQVFFFFFPSLSLSLSLSLCLSGNSGLGFSIAGGTDNPHIGEDPSIFITKIIPGGAAAQDGRLRVNDCILRVNDVNVRDVTHSKAVEALKEAGCIVRLYVRRRKPGSEKIVDIKLVKGPKGLGFSIAGGVGNQHIPGDNSIYVTKIIEGGAAHKDGRLQIGDKLVAVNAAGLEEVTHEDAVAALKNTSDVVYLKVAKPTSVFMNDSYAPPDVTNSYSQHMENHISTPNYLSQPLTPATPSRYSPVSKGMLGDEEITREPRKVVLHRGSTGLGFNIVGGEDGEGIFISFILAGGPADLCGELRKGDRIISVNGVDLRSATHEQAAAALKNAGQTVTIVAQYRPEEYSRFEAKIHDLREQMMNSSISSGSGSLRTSQKRTLYVRALFDYDRMKDSGLPSQGLNFRFGDILHVLNASDDEWWQARQVTTDGEVEEIGVIPSKRRVERKERARLKTVKFNSKSRDKGSLNDKRKKNLFSRKFPFYKNKEQSEQETSDVDPRFKWLSLLNASDFSAQSGGQEEYVLSYETVMQQDVNYTRPVIILGPMKDRINDDLISEFPDKFASCVPHTTRPKRDYELDGRDYHFVTSRDQMEKDIQDHKFIEAGQYNNHLYGTSVQSVREVAEKGKHCILDVSGNAIKRLQLAQLFPIAVFVKPKSMENILEMNKRLTEEQGKKTFDRAMKLEQEFTEHFTAIVQGDTLEEIYNQVKQIIEEQSGPYIWVPAKEKL</sequence>
<dbReference type="PROSITE" id="PS50052">
    <property type="entry name" value="GUANYLATE_KINASE_2"/>
    <property type="match status" value="1"/>
</dbReference>
<reference evidence="11" key="2">
    <citation type="submission" date="2025-08" db="UniProtKB">
        <authorList>
            <consortium name="Ensembl"/>
        </authorList>
    </citation>
    <scope>IDENTIFICATION</scope>
</reference>
<dbReference type="PANTHER" id="PTHR23119:SF5">
    <property type="entry name" value="DISKS LARGE HOMOLOG 1"/>
    <property type="match status" value="1"/>
</dbReference>
<reference evidence="11 12" key="1">
    <citation type="submission" date="2020-10" db="EMBL/GenBank/DDBJ databases">
        <title>Pygocentrus nattereri (red-bellied piranha) genome, fPygNat1, primary haplotype.</title>
        <authorList>
            <person name="Myers G."/>
            <person name="Meyer A."/>
            <person name="Karagic N."/>
            <person name="Pippel M."/>
            <person name="Winkler S."/>
            <person name="Tracey A."/>
            <person name="Wood J."/>
            <person name="Formenti G."/>
            <person name="Howe K."/>
            <person name="Fedrigo O."/>
            <person name="Jarvis E.D."/>
        </authorList>
    </citation>
    <scope>NUCLEOTIDE SEQUENCE [LARGE SCALE GENOMIC DNA]</scope>
</reference>
<feature type="region of interest" description="Disordered" evidence="7">
    <location>
        <begin position="14"/>
        <end position="45"/>
    </location>
</feature>
<dbReference type="SMART" id="SM00228">
    <property type="entry name" value="PDZ"/>
    <property type="match status" value="3"/>
</dbReference>
<evidence type="ECO:0000256" key="6">
    <source>
        <dbReference type="PROSITE-ProRule" id="PRU00192"/>
    </source>
</evidence>
<evidence type="ECO:0000256" key="3">
    <source>
        <dbReference type="ARBA" id="ARBA00022443"/>
    </source>
</evidence>
<dbReference type="Proteomes" id="UP001501920">
    <property type="component" value="Chromosome 26"/>
</dbReference>
<dbReference type="GO" id="GO:0099072">
    <property type="term" value="P:regulation of postsynaptic membrane neurotransmitter receptor levels"/>
    <property type="evidence" value="ECO:0007669"/>
    <property type="project" value="TreeGrafter"/>
</dbReference>
<dbReference type="FunFam" id="2.30.42.10:FF:000049">
    <property type="entry name" value="disks large homolog 1 isoform X1"/>
    <property type="match status" value="1"/>
</dbReference>
<comment type="subcellular location">
    <subcellularLocation>
        <location evidence="1">Membrane</location>
        <topology evidence="1">Peripheral membrane protein</topology>
    </subcellularLocation>
</comment>
<dbReference type="FunFam" id="3.40.50.300:FF:001402">
    <property type="entry name" value="Discs, large homolog 3 (Drosophila)"/>
    <property type="match status" value="1"/>
</dbReference>
<dbReference type="CDD" id="cd00071">
    <property type="entry name" value="GMPK"/>
    <property type="match status" value="1"/>
</dbReference>
<dbReference type="InterPro" id="IPR016313">
    <property type="entry name" value="DLG1-like"/>
</dbReference>
<dbReference type="SUPFAM" id="SSF50156">
    <property type="entry name" value="PDZ domain-like"/>
    <property type="match status" value="3"/>
</dbReference>
<evidence type="ECO:0000259" key="9">
    <source>
        <dbReference type="PROSITE" id="PS50052"/>
    </source>
</evidence>
<dbReference type="GO" id="GO:0045197">
    <property type="term" value="P:establishment or maintenance of epithelial cell apical/basal polarity"/>
    <property type="evidence" value="ECO:0007669"/>
    <property type="project" value="TreeGrafter"/>
</dbReference>
<evidence type="ECO:0000259" key="8">
    <source>
        <dbReference type="PROSITE" id="PS50002"/>
    </source>
</evidence>
<dbReference type="InterPro" id="IPR008145">
    <property type="entry name" value="GK/Ca_channel_bsu"/>
</dbReference>
<feature type="domain" description="PDZ" evidence="10">
    <location>
        <begin position="119"/>
        <end position="207"/>
    </location>
</feature>
<dbReference type="SMART" id="SM00326">
    <property type="entry name" value="SH3"/>
    <property type="match status" value="1"/>
</dbReference>
<dbReference type="GO" id="GO:0097120">
    <property type="term" value="P:receptor localization to synapse"/>
    <property type="evidence" value="ECO:0007669"/>
    <property type="project" value="TreeGrafter"/>
</dbReference>
<dbReference type="GO" id="GO:0019901">
    <property type="term" value="F:protein kinase binding"/>
    <property type="evidence" value="ECO:0007669"/>
    <property type="project" value="TreeGrafter"/>
</dbReference>
<dbReference type="Gene3D" id="2.30.30.40">
    <property type="entry name" value="SH3 Domains"/>
    <property type="match status" value="2"/>
</dbReference>
<evidence type="ECO:0000313" key="12">
    <source>
        <dbReference type="Proteomes" id="UP001501920"/>
    </source>
</evidence>
<evidence type="ECO:0000256" key="5">
    <source>
        <dbReference type="ARBA" id="ARBA00023136"/>
    </source>
</evidence>
<name>A0A3B4D7B6_PYGNA</name>
<dbReference type="GO" id="GO:0007268">
    <property type="term" value="P:chemical synaptic transmission"/>
    <property type="evidence" value="ECO:0007669"/>
    <property type="project" value="InterPro"/>
</dbReference>
<dbReference type="FunFam" id="3.30.63.10:FF:000001">
    <property type="entry name" value="Disks large homolog 1 isoform 2"/>
    <property type="match status" value="1"/>
</dbReference>
<dbReference type="Gene3D" id="3.30.63.10">
    <property type="entry name" value="Guanylate Kinase phosphate binding domain"/>
    <property type="match status" value="1"/>
</dbReference>
<dbReference type="Pfam" id="PF10600">
    <property type="entry name" value="PDZ_assoc"/>
    <property type="match status" value="1"/>
</dbReference>
<evidence type="ECO:0000256" key="1">
    <source>
        <dbReference type="ARBA" id="ARBA00004170"/>
    </source>
</evidence>
<dbReference type="Pfam" id="PF00018">
    <property type="entry name" value="SH3_1"/>
    <property type="match status" value="1"/>
</dbReference>
<dbReference type="GO" id="GO:0035255">
    <property type="term" value="F:ionotropic glutamate receptor binding"/>
    <property type="evidence" value="ECO:0007669"/>
    <property type="project" value="TreeGrafter"/>
</dbReference>
<protein>
    <submittedName>
        <fullName evidence="11">Uncharacterized protein</fullName>
    </submittedName>
</protein>
<organism evidence="11 12">
    <name type="scientific">Pygocentrus nattereri</name>
    <name type="common">Red-bellied piranha</name>
    <dbReference type="NCBI Taxonomy" id="42514"/>
    <lineage>
        <taxon>Eukaryota</taxon>
        <taxon>Metazoa</taxon>
        <taxon>Chordata</taxon>
        <taxon>Craniata</taxon>
        <taxon>Vertebrata</taxon>
        <taxon>Euteleostomi</taxon>
        <taxon>Actinopterygii</taxon>
        <taxon>Neopterygii</taxon>
        <taxon>Teleostei</taxon>
        <taxon>Ostariophysi</taxon>
        <taxon>Characiformes</taxon>
        <taxon>Characoidei</taxon>
        <taxon>Pygocentrus</taxon>
    </lineage>
</organism>
<keyword evidence="5" id="KW-0472">Membrane</keyword>
<keyword evidence="3 6" id="KW-0728">SH3 domain</keyword>
<dbReference type="PROSITE" id="PS00856">
    <property type="entry name" value="GUANYLATE_KINASE_1"/>
    <property type="match status" value="1"/>
</dbReference>
<dbReference type="PROSITE" id="PS50106">
    <property type="entry name" value="PDZ"/>
    <property type="match status" value="3"/>
</dbReference>
<keyword evidence="4" id="KW-0677">Repeat</keyword>
<dbReference type="PROSITE" id="PS50002">
    <property type="entry name" value="SH3"/>
    <property type="match status" value="1"/>
</dbReference>
<evidence type="ECO:0000259" key="10">
    <source>
        <dbReference type="PROSITE" id="PS50106"/>
    </source>
</evidence>
<evidence type="ECO:0000256" key="4">
    <source>
        <dbReference type="ARBA" id="ARBA00022737"/>
    </source>
</evidence>
<dbReference type="InterPro" id="IPR036028">
    <property type="entry name" value="SH3-like_dom_sf"/>
</dbReference>
<dbReference type="CDD" id="cd06724">
    <property type="entry name" value="PDZ2_Dlg1-2-4-like"/>
    <property type="match status" value="1"/>
</dbReference>
<dbReference type="GO" id="GO:0098609">
    <property type="term" value="P:cell-cell adhesion"/>
    <property type="evidence" value="ECO:0007669"/>
    <property type="project" value="TreeGrafter"/>
</dbReference>
<dbReference type="FunFam" id="2.30.30.40:FF:000058">
    <property type="entry name" value="Disks large homolog 1 isoform X1"/>
    <property type="match status" value="1"/>
</dbReference>
<dbReference type="InterPro" id="IPR008144">
    <property type="entry name" value="Guanylate_kin-like_dom"/>
</dbReference>
<dbReference type="GO" id="GO:0043113">
    <property type="term" value="P:receptor clustering"/>
    <property type="evidence" value="ECO:0007669"/>
    <property type="project" value="TreeGrafter"/>
</dbReference>
<dbReference type="Gene3D" id="3.40.50.300">
    <property type="entry name" value="P-loop containing nucleotide triphosphate hydrolases"/>
    <property type="match status" value="1"/>
</dbReference>
<dbReference type="Pfam" id="PF00625">
    <property type="entry name" value="Guanylate_kin"/>
    <property type="match status" value="1"/>
</dbReference>
<feature type="domain" description="PDZ" evidence="10">
    <location>
        <begin position="364"/>
        <end position="445"/>
    </location>
</feature>
<reference evidence="11" key="3">
    <citation type="submission" date="2025-09" db="UniProtKB">
        <authorList>
            <consortium name="Ensembl"/>
        </authorList>
    </citation>
    <scope>IDENTIFICATION</scope>
</reference>
<dbReference type="InterPro" id="IPR001478">
    <property type="entry name" value="PDZ"/>
</dbReference>
<dbReference type="AlphaFoldDB" id="A0A3B4D7B6"/>
<dbReference type="CDD" id="cd06723">
    <property type="entry name" value="PDZ1_Dlg1-2-4-like"/>
    <property type="match status" value="1"/>
</dbReference>
<dbReference type="OMA" id="WEYETIN"/>
<dbReference type="SUPFAM" id="SSF52540">
    <property type="entry name" value="P-loop containing nucleoside triphosphate hydrolases"/>
    <property type="match status" value="1"/>
</dbReference>
<dbReference type="InterPro" id="IPR001452">
    <property type="entry name" value="SH3_domain"/>
</dbReference>
<evidence type="ECO:0000313" key="11">
    <source>
        <dbReference type="Ensembl" id="ENSPNAP00000019400.2"/>
    </source>
</evidence>
<evidence type="ECO:0000256" key="2">
    <source>
        <dbReference type="ARBA" id="ARBA00007014"/>
    </source>
</evidence>
<dbReference type="FunFam" id="2.30.42.10:FF:000002">
    <property type="entry name" value="Disks large homolog 4 isoform 2"/>
    <property type="match status" value="1"/>
</dbReference>